<evidence type="ECO:0000313" key="1">
    <source>
        <dbReference type="EMBL" id="KAG6468465.1"/>
    </source>
</evidence>
<dbReference type="Proteomes" id="UP000734854">
    <property type="component" value="Unassembled WGS sequence"/>
</dbReference>
<proteinExistence type="predicted"/>
<dbReference type="EMBL" id="JACMSC010000022">
    <property type="protein sequence ID" value="KAG6468465.1"/>
    <property type="molecule type" value="Genomic_DNA"/>
</dbReference>
<protein>
    <submittedName>
        <fullName evidence="1">Uncharacterized protein</fullName>
    </submittedName>
</protein>
<gene>
    <name evidence="1" type="ORF">ZIOFF_073152</name>
</gene>
<keyword evidence="2" id="KW-1185">Reference proteome</keyword>
<evidence type="ECO:0000313" key="2">
    <source>
        <dbReference type="Proteomes" id="UP000734854"/>
    </source>
</evidence>
<comment type="caution">
    <text evidence="1">The sequence shown here is derived from an EMBL/GenBank/DDBJ whole genome shotgun (WGS) entry which is preliminary data.</text>
</comment>
<name>A0A8J5EA13_ZINOF</name>
<accession>A0A8J5EA13</accession>
<reference evidence="1 2" key="1">
    <citation type="submission" date="2020-08" db="EMBL/GenBank/DDBJ databases">
        <title>Plant Genome Project.</title>
        <authorList>
            <person name="Zhang R.-G."/>
        </authorList>
    </citation>
    <scope>NUCLEOTIDE SEQUENCE [LARGE SCALE GENOMIC DNA]</scope>
    <source>
        <tissue evidence="1">Rhizome</tissue>
    </source>
</reference>
<organism evidence="1 2">
    <name type="scientific">Zingiber officinale</name>
    <name type="common">Ginger</name>
    <name type="synonym">Amomum zingiber</name>
    <dbReference type="NCBI Taxonomy" id="94328"/>
    <lineage>
        <taxon>Eukaryota</taxon>
        <taxon>Viridiplantae</taxon>
        <taxon>Streptophyta</taxon>
        <taxon>Embryophyta</taxon>
        <taxon>Tracheophyta</taxon>
        <taxon>Spermatophyta</taxon>
        <taxon>Magnoliopsida</taxon>
        <taxon>Liliopsida</taxon>
        <taxon>Zingiberales</taxon>
        <taxon>Zingiberaceae</taxon>
        <taxon>Zingiber</taxon>
    </lineage>
</organism>
<sequence>MAWGTEIEQNDRYRDQRITVDWGTSERKSTGQWHVETKERFNSTAESKESITEKKESIIISNSVEDTMGNAQELNDGMALRPLGLGLGPLYWFGDLTQWDFHFRVTGRIRGQVQLKKRRSIYRIEWQRSNDVVYPKGLEIPGLMRLGMRIPERVRDSRIDAIGESRIHAIGSVVYGLGSPDRWVQLGLKDSWLGLGFSLLIDSSGIRPGLGIPALGIPGCAVSFFTVLWDSRIPRFSIPGRAQWFLKSIAVVESALEYVISSNQMGSFPRLWIALFGYNIKQYARTCSVVRNLILKVLLQLRRKIGRDAIENADVDEYGEWIMTAIKHRIE</sequence>
<dbReference type="AlphaFoldDB" id="A0A8J5EA13"/>